<evidence type="ECO:0000313" key="2">
    <source>
        <dbReference type="Proteomes" id="UP000479710"/>
    </source>
</evidence>
<keyword evidence="2" id="KW-1185">Reference proteome</keyword>
<comment type="caution">
    <text evidence="1">The sequence shown here is derived from an EMBL/GenBank/DDBJ whole genome shotgun (WGS) entry which is preliminary data.</text>
</comment>
<reference evidence="1 2" key="1">
    <citation type="submission" date="2019-11" db="EMBL/GenBank/DDBJ databases">
        <title>Whole genome sequence of Oryza granulata.</title>
        <authorList>
            <person name="Li W."/>
        </authorList>
    </citation>
    <scope>NUCLEOTIDE SEQUENCE [LARGE SCALE GENOMIC DNA]</scope>
    <source>
        <strain evidence="2">cv. Menghai</strain>
        <tissue evidence="1">Leaf</tissue>
    </source>
</reference>
<sequence>MGELQLKLHGGNAGEVDLAETMSLKELKLTSRCIACRRLHAPRLPLLPSSNLAATKALHAIEEGERGAMGWDIDN</sequence>
<dbReference type="EMBL" id="SPHZ02000007">
    <property type="protein sequence ID" value="KAF0909400.1"/>
    <property type="molecule type" value="Genomic_DNA"/>
</dbReference>
<name>A0A6G1DAG3_9ORYZ</name>
<proteinExistence type="predicted"/>
<dbReference type="Proteomes" id="UP000479710">
    <property type="component" value="Unassembled WGS sequence"/>
</dbReference>
<organism evidence="1 2">
    <name type="scientific">Oryza meyeriana var. granulata</name>
    <dbReference type="NCBI Taxonomy" id="110450"/>
    <lineage>
        <taxon>Eukaryota</taxon>
        <taxon>Viridiplantae</taxon>
        <taxon>Streptophyta</taxon>
        <taxon>Embryophyta</taxon>
        <taxon>Tracheophyta</taxon>
        <taxon>Spermatophyta</taxon>
        <taxon>Magnoliopsida</taxon>
        <taxon>Liliopsida</taxon>
        <taxon>Poales</taxon>
        <taxon>Poaceae</taxon>
        <taxon>BOP clade</taxon>
        <taxon>Oryzoideae</taxon>
        <taxon>Oryzeae</taxon>
        <taxon>Oryzinae</taxon>
        <taxon>Oryza</taxon>
        <taxon>Oryza meyeriana</taxon>
    </lineage>
</organism>
<protein>
    <submittedName>
        <fullName evidence="1">Uncharacterized protein</fullName>
    </submittedName>
</protein>
<evidence type="ECO:0000313" key="1">
    <source>
        <dbReference type="EMBL" id="KAF0909400.1"/>
    </source>
</evidence>
<gene>
    <name evidence="1" type="ORF">E2562_036045</name>
</gene>
<accession>A0A6G1DAG3</accession>
<dbReference type="AlphaFoldDB" id="A0A6G1DAG3"/>